<protein>
    <submittedName>
        <fullName evidence="2">Uncharacterized protein</fullName>
    </submittedName>
</protein>
<proteinExistence type="predicted"/>
<dbReference type="OrthoDB" id="266020at2759"/>
<name>A0A6A1V716_9ROSI</name>
<comment type="caution">
    <text evidence="2">The sequence shown here is derived from an EMBL/GenBank/DDBJ whole genome shotgun (WGS) entry which is preliminary data.</text>
</comment>
<evidence type="ECO:0000313" key="2">
    <source>
        <dbReference type="EMBL" id="KAB1208649.1"/>
    </source>
</evidence>
<dbReference type="Proteomes" id="UP000516437">
    <property type="component" value="Chromosome 6"/>
</dbReference>
<reference evidence="2 3" key="1">
    <citation type="journal article" date="2019" name="Plant Biotechnol. J.">
        <title>The red bayberry genome and genetic basis of sex determination.</title>
        <authorList>
            <person name="Jia H.M."/>
            <person name="Jia H.J."/>
            <person name="Cai Q.L."/>
            <person name="Wang Y."/>
            <person name="Zhao H.B."/>
            <person name="Yang W.F."/>
            <person name="Wang G.Y."/>
            <person name="Li Y.H."/>
            <person name="Zhan D.L."/>
            <person name="Shen Y.T."/>
            <person name="Niu Q.F."/>
            <person name="Chang L."/>
            <person name="Qiu J."/>
            <person name="Zhao L."/>
            <person name="Xie H.B."/>
            <person name="Fu W.Y."/>
            <person name="Jin J."/>
            <person name="Li X.W."/>
            <person name="Jiao Y."/>
            <person name="Zhou C.C."/>
            <person name="Tu T."/>
            <person name="Chai C.Y."/>
            <person name="Gao J.L."/>
            <person name="Fan L.J."/>
            <person name="van de Weg E."/>
            <person name="Wang J.Y."/>
            <person name="Gao Z.S."/>
        </authorList>
    </citation>
    <scope>NUCLEOTIDE SEQUENCE [LARGE SCALE GENOMIC DNA]</scope>
    <source>
        <tissue evidence="2">Leaves</tissue>
    </source>
</reference>
<dbReference type="PANTHER" id="PTHR33443:SF35">
    <property type="entry name" value="VQ DOMAIN-CONTAINING PROTEIN"/>
    <property type="match status" value="1"/>
</dbReference>
<evidence type="ECO:0000256" key="1">
    <source>
        <dbReference type="SAM" id="MobiDB-lite"/>
    </source>
</evidence>
<dbReference type="PANTHER" id="PTHR33443">
    <property type="entry name" value="ZGC:112980"/>
    <property type="match status" value="1"/>
</dbReference>
<keyword evidence="3" id="KW-1185">Reference proteome</keyword>
<gene>
    <name evidence="2" type="ORF">CJ030_MR6G006540</name>
</gene>
<sequence length="710" mass="76696">MASAPLILDISSDDEPGGGLVGAPLDGGGDDFAWLSELLDADDKEPDSDSDEVVVVGEVINAKPKSKSSKLTVRDADDDCIVLEADPDKPVALVGDEVGGSDELLVVGEKGQIACRDYPHPRHLCVQYPFHSTPHDKHCDQCHCYVCESLAPCLHWVTGISSIDHCHATDKDDFWKTQRKTSKLGKSASLPAIKSPDAYLSMARPQLTQSQTLDRTRLVPNPTLQSQVIRSNIIRPCSTVTNYNASNNISQGRSQHSASAFAKNRFSHRSVSQHLHGIRHNAFQRDQVVSIGNSGPAIVPAHTMFKRTGTVRGVLPTRPSAYGSSVKVNCAHAAQYTRNDTPTALTNDRNLFRWQNGCPGVTSESSSPQDFSQPNLGSFVSTAETAQQQISSQPIVLGRTNNGQGYQSHNASPDIYQNGNQGVNASQSICEDGNQIPSLPDPGFFDFLCDLPFNYCQSNQQLPIENSQVQSGGSTHELHPVEECNSQMASASLSESNEKYVETANPSQLESTGSLCEPTPVKEANCEYAGNLNLSSVDLEFENWLLENQSVPVVSDGSVLSQPNHLPAETSSIDVVVQQLPIENSQVQSGGSTHELHPVEECNSQMASASLSESNEKYVETANPSQLESTGSLCEPTPVKEANCEYAGNLNLSSVDLEFENWLLENQSVPVVSDGSVLSQPNHLPAETSSIDVGMLLFDFETSWNGLAHA</sequence>
<dbReference type="EMBL" id="RXIC02000024">
    <property type="protein sequence ID" value="KAB1208649.1"/>
    <property type="molecule type" value="Genomic_DNA"/>
</dbReference>
<feature type="region of interest" description="Disordered" evidence="1">
    <location>
        <begin position="1"/>
        <end position="24"/>
    </location>
</feature>
<dbReference type="AlphaFoldDB" id="A0A6A1V716"/>
<organism evidence="2 3">
    <name type="scientific">Morella rubra</name>
    <name type="common">Chinese bayberry</name>
    <dbReference type="NCBI Taxonomy" id="262757"/>
    <lineage>
        <taxon>Eukaryota</taxon>
        <taxon>Viridiplantae</taxon>
        <taxon>Streptophyta</taxon>
        <taxon>Embryophyta</taxon>
        <taxon>Tracheophyta</taxon>
        <taxon>Spermatophyta</taxon>
        <taxon>Magnoliopsida</taxon>
        <taxon>eudicotyledons</taxon>
        <taxon>Gunneridae</taxon>
        <taxon>Pentapetalae</taxon>
        <taxon>rosids</taxon>
        <taxon>fabids</taxon>
        <taxon>Fagales</taxon>
        <taxon>Myricaceae</taxon>
        <taxon>Morella</taxon>
    </lineage>
</organism>
<evidence type="ECO:0000313" key="3">
    <source>
        <dbReference type="Proteomes" id="UP000516437"/>
    </source>
</evidence>
<dbReference type="InterPro" id="IPR053234">
    <property type="entry name" value="RPM1_Interactor"/>
</dbReference>
<accession>A0A6A1V716</accession>